<protein>
    <recommendedName>
        <fullName evidence="7">DNA mismatch repair protein MutS</fullName>
    </recommendedName>
</protein>
<dbReference type="SMART" id="SM00534">
    <property type="entry name" value="MUTSac"/>
    <property type="match status" value="1"/>
</dbReference>
<name>G0LK76_HALWC</name>
<keyword evidence="4" id="KW-0067">ATP-binding</keyword>
<dbReference type="OrthoDB" id="146065at2157"/>
<dbReference type="PANTHER" id="PTHR11361:SF34">
    <property type="entry name" value="DNA MISMATCH REPAIR PROTEIN MSH1, MITOCHONDRIAL"/>
    <property type="match status" value="1"/>
</dbReference>
<dbReference type="KEGG" id="hwc:Hqrw_1558"/>
<dbReference type="SUPFAM" id="SSF48334">
    <property type="entry name" value="DNA repair protein MutS, domain III"/>
    <property type="match status" value="1"/>
</dbReference>
<feature type="region of interest" description="Disordered" evidence="9">
    <location>
        <begin position="857"/>
        <end position="890"/>
    </location>
</feature>
<gene>
    <name evidence="11" type="primary">mutS1</name>
    <name evidence="11" type="ordered locus">Hqrw_1558</name>
</gene>
<evidence type="ECO:0000313" key="12">
    <source>
        <dbReference type="Proteomes" id="UP000007954"/>
    </source>
</evidence>
<keyword evidence="2 8" id="KW-0547">Nucleotide-binding</keyword>
<dbReference type="PROSITE" id="PS00486">
    <property type="entry name" value="DNA_MISMATCH_REPAIR_2"/>
    <property type="match status" value="1"/>
</dbReference>
<dbReference type="RefSeq" id="WP_014555348.1">
    <property type="nucleotide sequence ID" value="NC_017459.1"/>
</dbReference>
<dbReference type="GO" id="GO:0005524">
    <property type="term" value="F:ATP binding"/>
    <property type="evidence" value="ECO:0007669"/>
    <property type="project" value="UniProtKB-UniRule"/>
</dbReference>
<dbReference type="PANTHER" id="PTHR11361">
    <property type="entry name" value="DNA MISMATCH REPAIR PROTEIN MUTS FAMILY MEMBER"/>
    <property type="match status" value="1"/>
</dbReference>
<evidence type="ECO:0000259" key="10">
    <source>
        <dbReference type="PROSITE" id="PS00486"/>
    </source>
</evidence>
<dbReference type="HOGENOM" id="CLU_002472_4_0_2"/>
<feature type="compositionally biased region" description="Basic and acidic residues" evidence="9">
    <location>
        <begin position="818"/>
        <end position="830"/>
    </location>
</feature>
<dbReference type="EMBL" id="FR746099">
    <property type="protein sequence ID" value="CCC39502.1"/>
    <property type="molecule type" value="Genomic_DNA"/>
</dbReference>
<evidence type="ECO:0000256" key="3">
    <source>
        <dbReference type="ARBA" id="ARBA00022763"/>
    </source>
</evidence>
<dbReference type="Pfam" id="PF05188">
    <property type="entry name" value="MutS_II"/>
    <property type="match status" value="1"/>
</dbReference>
<dbReference type="PIRSF" id="PIRSF037677">
    <property type="entry name" value="DNA_mis_repair_Msh6"/>
    <property type="match status" value="1"/>
</dbReference>
<dbReference type="InterPro" id="IPR007861">
    <property type="entry name" value="DNA_mismatch_repair_MutS_clamp"/>
</dbReference>
<feature type="compositionally biased region" description="Polar residues" evidence="9">
    <location>
        <begin position="863"/>
        <end position="872"/>
    </location>
</feature>
<dbReference type="GeneID" id="12446232"/>
<dbReference type="Gene3D" id="3.40.1170.10">
    <property type="entry name" value="DNA repair protein MutS, domain I"/>
    <property type="match status" value="1"/>
</dbReference>
<evidence type="ECO:0000256" key="5">
    <source>
        <dbReference type="ARBA" id="ARBA00023125"/>
    </source>
</evidence>
<evidence type="ECO:0000256" key="8">
    <source>
        <dbReference type="RuleBase" id="RU003756"/>
    </source>
</evidence>
<dbReference type="InterPro" id="IPR036187">
    <property type="entry name" value="DNA_mismatch_repair_MutS_sf"/>
</dbReference>
<evidence type="ECO:0000256" key="6">
    <source>
        <dbReference type="ARBA" id="ARBA00023204"/>
    </source>
</evidence>
<dbReference type="Pfam" id="PF01624">
    <property type="entry name" value="MutS_I"/>
    <property type="match status" value="1"/>
</dbReference>
<dbReference type="InterPro" id="IPR000432">
    <property type="entry name" value="DNA_mismatch_repair_MutS_C"/>
</dbReference>
<dbReference type="InterPro" id="IPR007860">
    <property type="entry name" value="DNA_mmatch_repair_MutS_con_dom"/>
</dbReference>
<reference evidence="11 12" key="1">
    <citation type="journal article" date="2011" name="PLoS ONE">
        <title>Haloquadratum walsbyi: limited diversity in a global pond.</title>
        <authorList>
            <person name="Dyall-Smith M."/>
            <person name="Pfeiffer F."/>
            <person name="Klee K."/>
            <person name="Palm P."/>
            <person name="Gross K."/>
            <person name="Schuster S.C."/>
            <person name="Rampp M."/>
            <person name="Oesterhelt D."/>
        </authorList>
    </citation>
    <scope>NUCLEOTIDE SEQUENCE [LARGE SCALE GENOMIC DNA]</scope>
    <source>
        <strain evidence="12">DSM 16854 / JCM 12705 / C23</strain>
    </source>
</reference>
<dbReference type="AlphaFoldDB" id="G0LK76"/>
<evidence type="ECO:0000313" key="11">
    <source>
        <dbReference type="EMBL" id="CCC39502.1"/>
    </source>
</evidence>
<dbReference type="GO" id="GO:0030983">
    <property type="term" value="F:mismatched DNA binding"/>
    <property type="evidence" value="ECO:0007669"/>
    <property type="project" value="InterPro"/>
</dbReference>
<dbReference type="Proteomes" id="UP000007954">
    <property type="component" value="Chromosome"/>
</dbReference>
<dbReference type="InterPro" id="IPR045076">
    <property type="entry name" value="MutS"/>
</dbReference>
<dbReference type="SMART" id="SM00533">
    <property type="entry name" value="MUTSd"/>
    <property type="match status" value="1"/>
</dbReference>
<dbReference type="NCBIfam" id="NF003810">
    <property type="entry name" value="PRK05399.1"/>
    <property type="match status" value="1"/>
</dbReference>
<dbReference type="Pfam" id="PF05190">
    <property type="entry name" value="MutS_IV"/>
    <property type="match status" value="1"/>
</dbReference>
<dbReference type="FunFam" id="3.40.50.300:FF:000870">
    <property type="entry name" value="MutS protein homolog 4"/>
    <property type="match status" value="1"/>
</dbReference>
<dbReference type="SUPFAM" id="SSF55271">
    <property type="entry name" value="DNA repair protein MutS, domain I"/>
    <property type="match status" value="1"/>
</dbReference>
<dbReference type="InterPro" id="IPR007695">
    <property type="entry name" value="DNA_mismatch_repair_MutS-lik_N"/>
</dbReference>
<dbReference type="GO" id="GO:0140664">
    <property type="term" value="F:ATP-dependent DNA damage sensor activity"/>
    <property type="evidence" value="ECO:0007669"/>
    <property type="project" value="InterPro"/>
</dbReference>
<dbReference type="InterPro" id="IPR005748">
    <property type="entry name" value="DNA_mismatch_repair_MutS"/>
</dbReference>
<keyword evidence="3 8" id="KW-0227">DNA damage</keyword>
<dbReference type="SUPFAM" id="SSF52540">
    <property type="entry name" value="P-loop containing nucleoside triphosphate hydrolases"/>
    <property type="match status" value="1"/>
</dbReference>
<dbReference type="Gene3D" id="3.30.420.110">
    <property type="entry name" value="MutS, connector domain"/>
    <property type="match status" value="1"/>
</dbReference>
<dbReference type="InterPro" id="IPR036678">
    <property type="entry name" value="MutS_con_dom_sf"/>
</dbReference>
<evidence type="ECO:0000256" key="7">
    <source>
        <dbReference type="NCBIfam" id="TIGR01070"/>
    </source>
</evidence>
<dbReference type="InterPro" id="IPR007696">
    <property type="entry name" value="DNA_mismatch_repair_MutS_core"/>
</dbReference>
<feature type="region of interest" description="Disordered" evidence="9">
    <location>
        <begin position="815"/>
        <end position="845"/>
    </location>
</feature>
<dbReference type="Pfam" id="PF05192">
    <property type="entry name" value="MutS_III"/>
    <property type="match status" value="1"/>
</dbReference>
<dbReference type="Gene3D" id="1.10.1420.10">
    <property type="match status" value="2"/>
</dbReference>
<dbReference type="Pfam" id="PF00488">
    <property type="entry name" value="MutS_V"/>
    <property type="match status" value="1"/>
</dbReference>
<evidence type="ECO:0000256" key="9">
    <source>
        <dbReference type="SAM" id="MobiDB-lite"/>
    </source>
</evidence>
<dbReference type="CDD" id="cd03284">
    <property type="entry name" value="ABC_MutS1"/>
    <property type="match status" value="1"/>
</dbReference>
<comment type="similarity">
    <text evidence="1 8">Belongs to the DNA mismatch repair MutS family.</text>
</comment>
<dbReference type="GO" id="GO:0006298">
    <property type="term" value="P:mismatch repair"/>
    <property type="evidence" value="ECO:0007669"/>
    <property type="project" value="UniProtKB-UniRule"/>
</dbReference>
<sequence>MTSQGIVDEFFSLRAETDADLLTMQCGDFYEFFAEDAELVSAELDLTVSEKSSHGSSYPMAGVPVDDLTPYLKSLVERGYRVAVADQYEADDGDHYRRISRVVTPGTLLSTDDADARYIAAVVGDLTATETTETTETTIGIAFAEVTTGSFFIGDVADAETAYAELTRFDPVEILPGPTVRNADDFIRRLRDGTDATVSSFETAAFALGRARHILSEQFGTTAIDSLNIETDVAIQAAGAILTYIDETDTGVRAAITRLQPLDSDTHLALDTTTRRNLELTETMHGDRGGDGTLLGTIDHTATSAGHRQLREWIMRPQRVQTEITRRLDCIEALVDAPLARERIAETLNGSYDLERLAARCISERADATDLLRIRETLEILPTLDEVITESILSESPLMQVVTRPTEDTVKVVRDELTAALVDEPPKTIRDGGLFQYGYDAELDSLRERHETAQEWMDKLAQRETETHNLNHLSVDRNKTDGHYIQVGKSVADQVPEHYREIKTLKNSKRFKTDELAERERDILRLEESRGEMEYELFCELREQIADYAAMLQTVGQVIAEIDALHSLATHAVENDWTRPTLRADHTVDIEAGRHPVVEQTTEFVPNDLQLEDERNFLLVTGPNMSGKSTYLRQVALITLLAHAGSFVPAAAATIGAVDGIYTRVGALDELAQGRSTFMVEMQELSKILHSASSESLVILDEVGRGTATYDGISIAWAATEYLSAAQSTAPSPRVLFATHYHELTTLADRITGVSNVHVAAEERNGDVTFLRTVESGPADRSYGIHVAELAGVPDPVLTRARDVLSTLRADEAIEVETQNHADTSKRDQEENMTGGDKSAETTQQVVFDVNSGDIRVAEAGENTENQTTPTSDNRKLKNNRATSENPEHARVDSDTKEVINELQSLDIESTAPVTLLQTVEQWQKQLTDADSEE</sequence>
<dbReference type="InterPro" id="IPR017261">
    <property type="entry name" value="DNA_mismatch_repair_MutS/MSH"/>
</dbReference>
<keyword evidence="5 8" id="KW-0238">DNA-binding</keyword>
<dbReference type="InterPro" id="IPR027417">
    <property type="entry name" value="P-loop_NTPase"/>
</dbReference>
<evidence type="ECO:0000256" key="4">
    <source>
        <dbReference type="ARBA" id="ARBA00022840"/>
    </source>
</evidence>
<dbReference type="SUPFAM" id="SSF53150">
    <property type="entry name" value="DNA repair protein MutS, domain II"/>
    <property type="match status" value="1"/>
</dbReference>
<dbReference type="NCBIfam" id="TIGR01070">
    <property type="entry name" value="mutS1"/>
    <property type="match status" value="1"/>
</dbReference>
<organism evidence="11 12">
    <name type="scientific">Haloquadratum walsbyi (strain DSM 16854 / JCM 12705 / C23)</name>
    <dbReference type="NCBI Taxonomy" id="768065"/>
    <lineage>
        <taxon>Archaea</taxon>
        <taxon>Methanobacteriati</taxon>
        <taxon>Methanobacteriota</taxon>
        <taxon>Stenosarchaea group</taxon>
        <taxon>Halobacteria</taxon>
        <taxon>Halobacteriales</taxon>
        <taxon>Haloferacaceae</taxon>
        <taxon>Haloquadratum</taxon>
    </lineage>
</organism>
<feature type="domain" description="DNA mismatch repair proteins mutS family" evidence="10">
    <location>
        <begin position="696"/>
        <end position="712"/>
    </location>
</feature>
<comment type="function">
    <text evidence="8">This protein is involved in the repair of mismatches in DNA.</text>
</comment>
<dbReference type="Gene3D" id="3.40.50.300">
    <property type="entry name" value="P-loop containing nucleotide triphosphate hydrolases"/>
    <property type="match status" value="1"/>
</dbReference>
<proteinExistence type="inferred from homology"/>
<evidence type="ECO:0000256" key="1">
    <source>
        <dbReference type="ARBA" id="ARBA00006271"/>
    </source>
</evidence>
<accession>G0LK76</accession>
<evidence type="ECO:0000256" key="2">
    <source>
        <dbReference type="ARBA" id="ARBA00022741"/>
    </source>
</evidence>
<keyword evidence="6 8" id="KW-0234">DNA repair</keyword>
<dbReference type="InterPro" id="IPR016151">
    <property type="entry name" value="DNA_mismatch_repair_MutS_N"/>
</dbReference>